<reference evidence="1" key="1">
    <citation type="submission" date="2020-02" db="EMBL/GenBank/DDBJ databases">
        <authorList>
            <person name="Meier V. D."/>
        </authorList>
    </citation>
    <scope>NUCLEOTIDE SEQUENCE</scope>
    <source>
        <strain evidence="1">AVDCRST_MAG64</strain>
    </source>
</reference>
<name>A0A6J4QHA4_9BACT</name>
<gene>
    <name evidence="1" type="ORF">AVDCRST_MAG64-3914</name>
</gene>
<dbReference type="AlphaFoldDB" id="A0A6J4QHA4"/>
<dbReference type="EMBL" id="CADCUQ010000905">
    <property type="protein sequence ID" value="CAA9437578.1"/>
    <property type="molecule type" value="Genomic_DNA"/>
</dbReference>
<evidence type="ECO:0000313" key="1">
    <source>
        <dbReference type="EMBL" id="CAA9437578.1"/>
    </source>
</evidence>
<organism evidence="1">
    <name type="scientific">uncultured Phycisphaerae bacterium</name>
    <dbReference type="NCBI Taxonomy" id="904963"/>
    <lineage>
        <taxon>Bacteria</taxon>
        <taxon>Pseudomonadati</taxon>
        <taxon>Planctomycetota</taxon>
        <taxon>Phycisphaerae</taxon>
        <taxon>environmental samples</taxon>
    </lineage>
</organism>
<protein>
    <submittedName>
        <fullName evidence="1">Uncharacterized protein</fullName>
    </submittedName>
</protein>
<accession>A0A6J4QHA4</accession>
<sequence>MGFIPPPRVAGRGLLILRKMPNRGRMHLAKAQAAKFEAGAVG</sequence>
<proteinExistence type="predicted"/>